<evidence type="ECO:0000256" key="3">
    <source>
        <dbReference type="ARBA" id="ARBA00010333"/>
    </source>
</evidence>
<keyword evidence="6 9" id="KW-0998">Cell outer membrane</keyword>
<feature type="active site" evidence="9">
    <location>
        <position position="313"/>
    </location>
</feature>
<dbReference type="SMART" id="SM00062">
    <property type="entry name" value="PBPb"/>
    <property type="match status" value="1"/>
</dbReference>
<dbReference type="CDD" id="cd01009">
    <property type="entry name" value="PBP2_YfhD_N"/>
    <property type="match status" value="1"/>
</dbReference>
<evidence type="ECO:0000256" key="8">
    <source>
        <dbReference type="ARBA" id="ARBA00023316"/>
    </source>
</evidence>
<dbReference type="Pfam" id="PF01464">
    <property type="entry name" value="SLT"/>
    <property type="match status" value="1"/>
</dbReference>
<accession>A0A845SQT6</accession>
<dbReference type="EC" id="4.2.2.n1" evidence="9"/>
<comment type="similarity">
    <text evidence="2">Belongs to the transglycosylase Slt family.</text>
</comment>
<dbReference type="InterPro" id="IPR008258">
    <property type="entry name" value="Transglycosylase_SLT_dom_1"/>
</dbReference>
<dbReference type="GO" id="GO:0009253">
    <property type="term" value="P:peptidoglycan catabolic process"/>
    <property type="evidence" value="ECO:0007669"/>
    <property type="project" value="TreeGrafter"/>
</dbReference>
<comment type="subcellular location">
    <subcellularLocation>
        <location evidence="9">Cell outer membrane</location>
        <topology evidence="9">Peripheral membrane protein</topology>
    </subcellularLocation>
    <text evidence="9">Attached to the inner leaflet of the outer membrane.</text>
</comment>
<dbReference type="EMBL" id="WUBS01000021">
    <property type="protein sequence ID" value="NDL65722.1"/>
    <property type="molecule type" value="Genomic_DNA"/>
</dbReference>
<gene>
    <name evidence="9 12" type="primary">mltF</name>
    <name evidence="12" type="ORF">GRH90_23595</name>
</gene>
<comment type="caution">
    <text evidence="9">Lacks conserved residue(s) required for the propagation of feature annotation.</text>
</comment>
<keyword evidence="4 9" id="KW-0732">Signal</keyword>
<dbReference type="FunFam" id="1.10.530.10:FF:000003">
    <property type="entry name" value="Membrane-bound lytic murein transglycosylase F"/>
    <property type="match status" value="1"/>
</dbReference>
<comment type="similarity">
    <text evidence="3">Belongs to the bacterial solute-binding protein 3 family.</text>
</comment>
<keyword evidence="8 9" id="KW-0961">Cell wall biogenesis/degradation</keyword>
<dbReference type="Gene3D" id="1.10.530.10">
    <property type="match status" value="1"/>
</dbReference>
<dbReference type="GO" id="GO:0071555">
    <property type="term" value="P:cell wall organization"/>
    <property type="evidence" value="ECO:0007669"/>
    <property type="project" value="UniProtKB-KW"/>
</dbReference>
<evidence type="ECO:0000313" key="13">
    <source>
        <dbReference type="Proteomes" id="UP000461443"/>
    </source>
</evidence>
<dbReference type="AlphaFoldDB" id="A0A845SQT6"/>
<dbReference type="InterPro" id="IPR000189">
    <property type="entry name" value="Transglyc_AS"/>
</dbReference>
<sequence>MKRFKLNYVVIGVIAVMLTWALWFNVPWHGMQDDKLSRIKTRGELRVSTIDAPLGFYTANNQQTGFDYELAKRFADYLGVRLVIRQRHTLNELFDDLDNGDADLLAAGLIYNNDRLHRFTTGPAYYYVSQQLVYRLGQPRPKNLGALQGRLAVSSGSAHISMLRGLKETAFPRLQWEVSSDLSSKALLEQVADGRLDYTLADSATVGLLQRVHPQLAVAFDVSDEEPVTWYLPRGDSDNLSAALLDFFSGQEADGTLARLEEKYLGHVGSFDYVDTKTFLTSIDATLPALQSLFQQYAADIDWKLLAAISYQESHWNPQAVSPTGVRGLMMLTRATADSLGIADRLDAEQSIRGGAMYLARMMQKVPDTIPADEKIWFALTAYNMGYAHMLDARALTARQQGNPDSWVDVKLRLPMLSQPRYYQQTAYGYARGQQAYNYVENIRRYEMSLSGYLEEKEKKAAQLAALATEPVVPPAPAPAAAAPVNITPRITGRYPANTAGAVAAPSRIRPGGAIP</sequence>
<comment type="similarity">
    <text evidence="9">In the C-terminal section; belongs to the transglycosylase Slt family.</text>
</comment>
<keyword evidence="10" id="KW-0812">Transmembrane</keyword>
<comment type="similarity">
    <text evidence="9">In the N-terminal section; belongs to the bacterial solute-binding protein 3 family.</text>
</comment>
<reference evidence="12 13" key="2">
    <citation type="submission" date="2020-02" db="EMBL/GenBank/DDBJ databases">
        <title>The new genus of Enterobacteriales.</title>
        <authorList>
            <person name="Kim I.S."/>
        </authorList>
    </citation>
    <scope>NUCLEOTIDE SEQUENCE [LARGE SCALE GENOMIC DNA]</scope>
    <source>
        <strain evidence="12 13">SAP-6</strain>
    </source>
</reference>
<dbReference type="RefSeq" id="WP_162368431.1">
    <property type="nucleotide sequence ID" value="NZ_WUBS01000021.1"/>
</dbReference>
<dbReference type="InterPro" id="IPR023703">
    <property type="entry name" value="MltF"/>
</dbReference>
<reference evidence="12 13" key="1">
    <citation type="submission" date="2019-12" db="EMBL/GenBank/DDBJ databases">
        <authorList>
            <person name="Lee S.D."/>
        </authorList>
    </citation>
    <scope>NUCLEOTIDE SEQUENCE [LARGE SCALE GENOMIC DNA]</scope>
    <source>
        <strain evidence="12 13">SAP-6</strain>
    </source>
</reference>
<evidence type="ECO:0000256" key="10">
    <source>
        <dbReference type="SAM" id="Phobius"/>
    </source>
</evidence>
<comment type="function">
    <text evidence="9">Murein-degrading enzyme that degrades murein glycan strands and insoluble, high-molecular weight murein sacculi, with the concomitant formation of a 1,6-anhydromuramoyl product. Lytic transglycosylases (LTs) play an integral role in the metabolism of the peptidoglycan (PG) sacculus. Their lytic action creates space within the PG sacculus to allow for its expansion as well as for the insertion of various structures such as secretion systems and flagella.</text>
</comment>
<evidence type="ECO:0000256" key="7">
    <source>
        <dbReference type="ARBA" id="ARBA00023239"/>
    </source>
</evidence>
<dbReference type="PANTHER" id="PTHR35936:SF32">
    <property type="entry name" value="MEMBRANE-BOUND LYTIC MUREIN TRANSGLYCOSYLASE F"/>
    <property type="match status" value="1"/>
</dbReference>
<dbReference type="SUPFAM" id="SSF53955">
    <property type="entry name" value="Lysozyme-like"/>
    <property type="match status" value="1"/>
</dbReference>
<comment type="catalytic activity">
    <reaction evidence="1 9">
        <text>Exolytic cleavage of the (1-&gt;4)-beta-glycosidic linkage between N-acetylmuramic acid (MurNAc) and N-acetylglucosamine (GlcNAc) residues in peptidoglycan, from either the reducing or the non-reducing ends of the peptidoglycan chains, with concomitant formation of a 1,6-anhydrobond in the MurNAc residue.</text>
        <dbReference type="EC" id="4.2.2.n1"/>
    </reaction>
</comment>
<dbReference type="GO" id="GO:0009279">
    <property type="term" value="C:cell outer membrane"/>
    <property type="evidence" value="ECO:0007669"/>
    <property type="project" value="UniProtKB-SubCell"/>
</dbReference>
<keyword evidence="13" id="KW-1185">Reference proteome</keyword>
<evidence type="ECO:0000256" key="4">
    <source>
        <dbReference type="ARBA" id="ARBA00022729"/>
    </source>
</evidence>
<dbReference type="PANTHER" id="PTHR35936">
    <property type="entry name" value="MEMBRANE-BOUND LYTIC MUREIN TRANSGLYCOSYLASE F"/>
    <property type="match status" value="1"/>
</dbReference>
<dbReference type="GO" id="GO:0016998">
    <property type="term" value="P:cell wall macromolecule catabolic process"/>
    <property type="evidence" value="ECO:0007669"/>
    <property type="project" value="UniProtKB-UniRule"/>
</dbReference>
<keyword evidence="10" id="KW-1133">Transmembrane helix</keyword>
<evidence type="ECO:0000256" key="6">
    <source>
        <dbReference type="ARBA" id="ARBA00023237"/>
    </source>
</evidence>
<evidence type="ECO:0000256" key="1">
    <source>
        <dbReference type="ARBA" id="ARBA00001420"/>
    </source>
</evidence>
<dbReference type="CDD" id="cd13403">
    <property type="entry name" value="MLTF-like"/>
    <property type="match status" value="1"/>
</dbReference>
<dbReference type="InterPro" id="IPR023346">
    <property type="entry name" value="Lysozyme-like_dom_sf"/>
</dbReference>
<name>A0A845SQT6_9GAMM</name>
<comment type="caution">
    <text evidence="12">The sequence shown here is derived from an EMBL/GenBank/DDBJ whole genome shotgun (WGS) entry which is preliminary data.</text>
</comment>
<dbReference type="SUPFAM" id="SSF53850">
    <property type="entry name" value="Periplasmic binding protein-like II"/>
    <property type="match status" value="1"/>
</dbReference>
<dbReference type="HAMAP" id="MF_02016">
    <property type="entry name" value="MltF"/>
    <property type="match status" value="1"/>
</dbReference>
<feature type="region of interest" description="LT domain" evidence="9">
    <location>
        <begin position="269"/>
        <end position="516"/>
    </location>
</feature>
<evidence type="ECO:0000256" key="5">
    <source>
        <dbReference type="ARBA" id="ARBA00023136"/>
    </source>
</evidence>
<protein>
    <recommendedName>
        <fullName evidence="9">Membrane-bound lytic murein transglycosylase F</fullName>
        <ecNumber evidence="9">4.2.2.n1</ecNumber>
    </recommendedName>
    <alternativeName>
        <fullName evidence="9">Murein lyase F</fullName>
    </alternativeName>
</protein>
<dbReference type="PROSITE" id="PS00922">
    <property type="entry name" value="TRANSGLYCOSYLASE"/>
    <property type="match status" value="1"/>
</dbReference>
<feature type="domain" description="Solute-binding protein family 3/N-terminal" evidence="11">
    <location>
        <begin position="44"/>
        <end position="268"/>
    </location>
</feature>
<feature type="transmembrane region" description="Helical" evidence="10">
    <location>
        <begin position="7"/>
        <end position="28"/>
    </location>
</feature>
<dbReference type="Gene3D" id="3.40.190.10">
    <property type="entry name" value="Periplasmic binding protein-like II"/>
    <property type="match status" value="2"/>
</dbReference>
<evidence type="ECO:0000256" key="2">
    <source>
        <dbReference type="ARBA" id="ARBA00007734"/>
    </source>
</evidence>
<dbReference type="NCBIfam" id="NF008112">
    <property type="entry name" value="PRK10859.1"/>
    <property type="match status" value="1"/>
</dbReference>
<keyword evidence="7 9" id="KW-0456">Lyase</keyword>
<dbReference type="InterPro" id="IPR001638">
    <property type="entry name" value="Solute-binding_3/MltF_N"/>
</dbReference>
<comment type="domain">
    <text evidence="9">The N-terminal domain does not have lytic activity and probably modulates enzymatic activity. The C-terminal domain is the catalytic active domain.</text>
</comment>
<dbReference type="GO" id="GO:0008933">
    <property type="term" value="F:peptidoglycan lytic transglycosylase activity"/>
    <property type="evidence" value="ECO:0007669"/>
    <property type="project" value="UniProtKB-UniRule"/>
</dbReference>
<dbReference type="Proteomes" id="UP000461443">
    <property type="component" value="Unassembled WGS sequence"/>
</dbReference>
<evidence type="ECO:0000313" key="12">
    <source>
        <dbReference type="EMBL" id="NDL65722.1"/>
    </source>
</evidence>
<keyword evidence="5 9" id="KW-0472">Membrane</keyword>
<organism evidence="12 13">
    <name type="scientific">Acerihabitans arboris</name>
    <dbReference type="NCBI Taxonomy" id="2691583"/>
    <lineage>
        <taxon>Bacteria</taxon>
        <taxon>Pseudomonadati</taxon>
        <taxon>Pseudomonadota</taxon>
        <taxon>Gammaproteobacteria</taxon>
        <taxon>Enterobacterales</taxon>
        <taxon>Pectobacteriaceae</taxon>
        <taxon>Acerihabitans</taxon>
    </lineage>
</organism>
<evidence type="ECO:0000259" key="11">
    <source>
        <dbReference type="SMART" id="SM00062"/>
    </source>
</evidence>
<proteinExistence type="inferred from homology"/>
<evidence type="ECO:0000256" key="9">
    <source>
        <dbReference type="HAMAP-Rule" id="MF_02016"/>
    </source>
</evidence>
<dbReference type="Pfam" id="PF00497">
    <property type="entry name" value="SBP_bac_3"/>
    <property type="match status" value="1"/>
</dbReference>